<dbReference type="PROSITE" id="PS50887">
    <property type="entry name" value="GGDEF"/>
    <property type="match status" value="1"/>
</dbReference>
<dbReference type="PANTHER" id="PTHR45138">
    <property type="entry name" value="REGULATORY COMPONENTS OF SENSORY TRANSDUCTION SYSTEM"/>
    <property type="match status" value="1"/>
</dbReference>
<name>A0ABQ4QV67_9HYPH</name>
<reference evidence="5" key="2">
    <citation type="submission" date="2021-08" db="EMBL/GenBank/DDBJ databases">
        <authorList>
            <person name="Tani A."/>
            <person name="Ola A."/>
            <person name="Ogura Y."/>
            <person name="Katsura K."/>
            <person name="Hayashi T."/>
        </authorList>
    </citation>
    <scope>NUCLEOTIDE SEQUENCE</scope>
    <source>
        <strain evidence="5">KCTC 52305</strain>
    </source>
</reference>
<sequence>MKLDALTLMAVTVFVTFIVGVLFLVSWNQARRTRALGVLGLAHLVGALASALLCVRGLVPDWLSIGLANALMLAAYGLIWGGARAFEGRRLPVRAIAAGPLAWAAACAVPAFYAAIEARIALASGVAGLYCLLAAGEIWRGRAEPLASRYPTAFLLASEAVLYWVRIPATFVAPPPPTGTPLASPWIAILCFGALLYTVAVAFLFMALAKERLEREQRLVAETDPLTGVANRRSLAAHAARLLAARPAVLLLFDLDHFKRINDTWGHAAGDAVLVGFCAAAQAVLPRQAVFGRLGGEEFACLLPGATQAEADALAETMRRAIAAMRPDLLPGLAVTVSVGLAAGGRDFEALLSRADRALYRAKALGRNRVVWAGAALRAAA</sequence>
<feature type="domain" description="GGDEF" evidence="4">
    <location>
        <begin position="246"/>
        <end position="375"/>
    </location>
</feature>
<feature type="transmembrane region" description="Helical" evidence="3">
    <location>
        <begin position="120"/>
        <end position="139"/>
    </location>
</feature>
<feature type="transmembrane region" description="Helical" evidence="3">
    <location>
        <begin position="146"/>
        <end position="165"/>
    </location>
</feature>
<dbReference type="InterPro" id="IPR000160">
    <property type="entry name" value="GGDEF_dom"/>
</dbReference>
<comment type="caution">
    <text evidence="5">The sequence shown here is derived from an EMBL/GenBank/DDBJ whole genome shotgun (WGS) entry which is preliminary data.</text>
</comment>
<evidence type="ECO:0000313" key="5">
    <source>
        <dbReference type="EMBL" id="GJD49231.1"/>
    </source>
</evidence>
<feature type="transmembrane region" description="Helical" evidence="3">
    <location>
        <begin position="37"/>
        <end position="59"/>
    </location>
</feature>
<dbReference type="RefSeq" id="WP_128562291.1">
    <property type="nucleotide sequence ID" value="NZ_BPQH01000005.1"/>
</dbReference>
<organism evidence="5 6">
    <name type="scientific">Methylobacterium crusticola</name>
    <dbReference type="NCBI Taxonomy" id="1697972"/>
    <lineage>
        <taxon>Bacteria</taxon>
        <taxon>Pseudomonadati</taxon>
        <taxon>Pseudomonadota</taxon>
        <taxon>Alphaproteobacteria</taxon>
        <taxon>Hyphomicrobiales</taxon>
        <taxon>Methylobacteriaceae</taxon>
        <taxon>Methylobacterium</taxon>
    </lineage>
</organism>
<dbReference type="SMART" id="SM00267">
    <property type="entry name" value="GGDEF"/>
    <property type="match status" value="1"/>
</dbReference>
<evidence type="ECO:0000256" key="1">
    <source>
        <dbReference type="ARBA" id="ARBA00012528"/>
    </source>
</evidence>
<evidence type="ECO:0000256" key="2">
    <source>
        <dbReference type="ARBA" id="ARBA00034247"/>
    </source>
</evidence>
<protein>
    <recommendedName>
        <fullName evidence="1">diguanylate cyclase</fullName>
        <ecNumber evidence="1">2.7.7.65</ecNumber>
    </recommendedName>
</protein>
<proteinExistence type="predicted"/>
<feature type="transmembrane region" description="Helical" evidence="3">
    <location>
        <begin position="95"/>
        <end position="114"/>
    </location>
</feature>
<evidence type="ECO:0000256" key="3">
    <source>
        <dbReference type="SAM" id="Phobius"/>
    </source>
</evidence>
<dbReference type="InterPro" id="IPR029787">
    <property type="entry name" value="Nucleotide_cyclase"/>
</dbReference>
<keyword evidence="3" id="KW-0472">Membrane</keyword>
<evidence type="ECO:0000313" key="6">
    <source>
        <dbReference type="Proteomes" id="UP001055167"/>
    </source>
</evidence>
<dbReference type="EMBL" id="BPQH01000005">
    <property type="protein sequence ID" value="GJD49231.1"/>
    <property type="molecule type" value="Genomic_DNA"/>
</dbReference>
<keyword evidence="3" id="KW-1133">Transmembrane helix</keyword>
<keyword evidence="3" id="KW-0812">Transmembrane</keyword>
<dbReference type="InterPro" id="IPR050469">
    <property type="entry name" value="Diguanylate_Cyclase"/>
</dbReference>
<evidence type="ECO:0000259" key="4">
    <source>
        <dbReference type="PROSITE" id="PS50887"/>
    </source>
</evidence>
<dbReference type="Pfam" id="PF00990">
    <property type="entry name" value="GGDEF"/>
    <property type="match status" value="1"/>
</dbReference>
<dbReference type="Gene3D" id="3.30.70.270">
    <property type="match status" value="1"/>
</dbReference>
<comment type="catalytic activity">
    <reaction evidence="2">
        <text>2 GTP = 3',3'-c-di-GMP + 2 diphosphate</text>
        <dbReference type="Rhea" id="RHEA:24898"/>
        <dbReference type="ChEBI" id="CHEBI:33019"/>
        <dbReference type="ChEBI" id="CHEBI:37565"/>
        <dbReference type="ChEBI" id="CHEBI:58805"/>
        <dbReference type="EC" id="2.7.7.65"/>
    </reaction>
</comment>
<dbReference type="EC" id="2.7.7.65" evidence="1"/>
<feature type="transmembrane region" description="Helical" evidence="3">
    <location>
        <begin position="65"/>
        <end position="83"/>
    </location>
</feature>
<keyword evidence="6" id="KW-1185">Reference proteome</keyword>
<dbReference type="InterPro" id="IPR043128">
    <property type="entry name" value="Rev_trsase/Diguanyl_cyclase"/>
</dbReference>
<dbReference type="NCBIfam" id="TIGR00254">
    <property type="entry name" value="GGDEF"/>
    <property type="match status" value="1"/>
</dbReference>
<reference evidence="5" key="1">
    <citation type="journal article" date="2021" name="Front. Microbiol.">
        <title>Comprehensive Comparative Genomics and Phenotyping of Methylobacterium Species.</title>
        <authorList>
            <person name="Alessa O."/>
            <person name="Ogura Y."/>
            <person name="Fujitani Y."/>
            <person name="Takami H."/>
            <person name="Hayashi T."/>
            <person name="Sahin N."/>
            <person name="Tani A."/>
        </authorList>
    </citation>
    <scope>NUCLEOTIDE SEQUENCE</scope>
    <source>
        <strain evidence="5">KCTC 52305</strain>
    </source>
</reference>
<dbReference type="PANTHER" id="PTHR45138:SF9">
    <property type="entry name" value="DIGUANYLATE CYCLASE DGCM-RELATED"/>
    <property type="match status" value="1"/>
</dbReference>
<dbReference type="SUPFAM" id="SSF55073">
    <property type="entry name" value="Nucleotide cyclase"/>
    <property type="match status" value="1"/>
</dbReference>
<feature type="transmembrane region" description="Helical" evidence="3">
    <location>
        <begin position="6"/>
        <end position="25"/>
    </location>
</feature>
<dbReference type="Proteomes" id="UP001055167">
    <property type="component" value="Unassembled WGS sequence"/>
</dbReference>
<gene>
    <name evidence="5" type="ORF">OPKNFCMD_1961</name>
</gene>
<feature type="transmembrane region" description="Helical" evidence="3">
    <location>
        <begin position="185"/>
        <end position="209"/>
    </location>
</feature>
<dbReference type="CDD" id="cd01949">
    <property type="entry name" value="GGDEF"/>
    <property type="match status" value="1"/>
</dbReference>
<accession>A0ABQ4QV67</accession>